<gene>
    <name evidence="1" type="ORF">L6452_18846</name>
</gene>
<sequence>MAKDGSKNNNQADGNENQFEKTLSNPVDIPLSRTPLNAIPDPSQFSKEFYQEVLIHNGFRDKSLEAGSTSNRRKFDSAHSTPARRNTYAGQLGACTGPRAVQSTGERAGSNSRVSRRISNVNCEPPPTEVPHFELVEDPSFWNDHNVQVLIRMRPLSNMEKMAQGFGRCLKQESLQTLVWLGHPEVRFTFDHIVCETISQEKLFSVAGLPMVDNCMSGYNSCMFAYGQTGSGKTYTMMGEISQRDGKLVDDCGITPRLFEYLFMRIKLEEENRRDERLEYSCKCSFLEIYNEQIIDLLEPSSTNLQLREDLKEGVYVENLTEYNVKTVDEVLKLLLQGAANRKVAGTDMNSESSRSHSVFTCVVESRWEKDSMVHLRFGRLNLVDLAGSERQRSSGAGERLKEASYINKSLSTLGLVIMSLVDVAHGKHRHVPYRDSRLTFLLQDSLGGNSKTTIIANVSPSMWAANETLSTLKFAQRAKLIQNDAKVNEDASGDVTALQQQIQMLKEQMSLLMKHQKISKPLFQVGPTFQPSLREDPSGENICDGSNVLNDQKRKIRNFETNLLGDSSGEKLVGTGFRAIQSPSKQKNRLALPREDVQCTKMLLRFREKKIKRLELLANGIISTDSYLMDENNALVEEIHHLQSRIDRNPEVTSFQDCYERGEREALLAEVLALHDQLLKTLEVEESYIEQNFPSEREYEDDKLAMDLEEYKCANSKLIRKVDELKRELGKYMTCSQTAVYPVTMLSTDLGDEMEASDQVEDGVLLDNMGLKRTNRSHTTNIVEELMHARTLLDAMKSQQVRLVEELQYVRQENDRLVETLSKAQTYPMLDHESHISENGWLLNQNLPSVNDDNTDGVMDLQARLDKMTKELEDVGLLNDLDNQLSHSSLKDQVDLVHEEVENEATNAILHLQEELASLQVKYHRRLCSMSEENKKLRRIVAAKEDEVYKLHTDWERASLELTSFLLDGSKSLKDASGQIESIACSFPCYNVRVGEHVKKAATVCIEKEQTVLQLEKNLVDAQSTIVQMQEKLSSLRSATIALTEIQYTEHEARIEEANPLSSKLDDMTNMIDFQDNKFMSKEFQFCKVVDSAKTTLLEAKGQYDQNKTFQTDIVQTDVVRSNFCTSTIESKHDSGMNIYANSSKLMEIEDQLEVARQGLEETKIAINMSSIDAEMCLSTFQAEVYNAFCLYKDLANDFMKGICEMRKNLVEFKETNKMAEVPRVETPFEEACTHQMQENHLLKLHQIIAELVSINNRLDNVKAYLSSIHDQVISEDLEGCATDISTSSSILSDDEDVLENILAEHCCEVSSGATEKTSAIVSEGGSKCSSINQDSEKQDRDVISLSAGSEAHLFLKKQFIMAYEAFIKLDVQMAAIFKDKEYGYHSKAGVGFMQSLGCMKLDEKDTSKDVLNELQNPEMSARWPSDLEMQEDAASCFIARKFVAEEKASKASSFFSKFEETCATVDEADNMLNALLKANEEAKMLTGRWKQAAEEVMAEKAILIEEIKQLKFDLHLRDEEHAVLEEENRCSLVELANSVSMLEGSFGHLQREAEDLCHLIYADALAMVQDIHHNMCESRSSLQDICTETMERSFACLVIQQCHIGEYINKFQLGANYGLWPSRLQEEIMKHVETLRFGQNDLISNAVNGGEEENYSALAARKETGELGASSDDLIDENLKLKKELERQNTLLNGLLFDFSLLQESASTRKDIKDEAEKLFTALSQVQHELKMKTDQLDGMLVGYEKLECCLADTEAALSASKSCLQHAEETVDALSYQNAEFRSLLEDLYLKRSETEKQLEEQKEIVMSLEKEIHCTTSSAQEQFLFSLEGITDDLKRVSSERDQLCEQVISLQGRLEMAYAIADENEAVAVEARQESATSKIYAEQKEEEVKILEHSVEELDCTINVLEKRVKEMEEELERHHSIRDSLELELQSLNQRLLTVENFRYSRHSDDYSIDQSEDQISRELHNRCRELQEAHVRIKDLEDERAEQANEIKQCKEYISELVIHAEAQALQYQQKYKSLEAMVSVMKIDSSKSGSEVPSSDKTEKSSVRARGSSSPFRCIGNLVQQMNTEKDQELSLAKLRLEEQEALASSRQKEICMLNTKLAAAESMTHDVIRDLLGVKLDMTKYANLINQKQLQRFIEDAAQQTQEFIAMEQEIRKLKRQINDLYEERDRCISEIHSQEADMLAIKMSVGQLKGREQLVTAQNQMLKAEKSNLQRRVAELDEMMKRVLGTQPSSSSSSQQQQESRGEFGMRLANSQKLLLRVNNELAQYRKQDGHGTGKRLT</sequence>
<evidence type="ECO:0000313" key="2">
    <source>
        <dbReference type="Proteomes" id="UP001055879"/>
    </source>
</evidence>
<organism evidence="1 2">
    <name type="scientific">Arctium lappa</name>
    <name type="common">Greater burdock</name>
    <name type="synonym">Lappa major</name>
    <dbReference type="NCBI Taxonomy" id="4217"/>
    <lineage>
        <taxon>Eukaryota</taxon>
        <taxon>Viridiplantae</taxon>
        <taxon>Streptophyta</taxon>
        <taxon>Embryophyta</taxon>
        <taxon>Tracheophyta</taxon>
        <taxon>Spermatophyta</taxon>
        <taxon>Magnoliopsida</taxon>
        <taxon>eudicotyledons</taxon>
        <taxon>Gunneridae</taxon>
        <taxon>Pentapetalae</taxon>
        <taxon>asterids</taxon>
        <taxon>campanulids</taxon>
        <taxon>Asterales</taxon>
        <taxon>Asteraceae</taxon>
        <taxon>Carduoideae</taxon>
        <taxon>Cardueae</taxon>
        <taxon>Arctiinae</taxon>
        <taxon>Arctium</taxon>
    </lineage>
</organism>
<dbReference type="Proteomes" id="UP001055879">
    <property type="component" value="Linkage Group LG05"/>
</dbReference>
<name>A0ACB9C7B0_ARCLA</name>
<dbReference type="EMBL" id="CM042051">
    <property type="protein sequence ID" value="KAI3730169.1"/>
    <property type="molecule type" value="Genomic_DNA"/>
</dbReference>
<protein>
    <submittedName>
        <fullName evidence="1">Uncharacterized protein</fullName>
    </submittedName>
</protein>
<evidence type="ECO:0000313" key="1">
    <source>
        <dbReference type="EMBL" id="KAI3730169.1"/>
    </source>
</evidence>
<keyword evidence="2" id="KW-1185">Reference proteome</keyword>
<accession>A0ACB9C7B0</accession>
<reference evidence="2" key="1">
    <citation type="journal article" date="2022" name="Mol. Ecol. Resour.">
        <title>The genomes of chicory, endive, great burdock and yacon provide insights into Asteraceae palaeo-polyploidization history and plant inulin production.</title>
        <authorList>
            <person name="Fan W."/>
            <person name="Wang S."/>
            <person name="Wang H."/>
            <person name="Wang A."/>
            <person name="Jiang F."/>
            <person name="Liu H."/>
            <person name="Zhao H."/>
            <person name="Xu D."/>
            <person name="Zhang Y."/>
        </authorList>
    </citation>
    <scope>NUCLEOTIDE SEQUENCE [LARGE SCALE GENOMIC DNA]</scope>
    <source>
        <strain evidence="2">cv. Niubang</strain>
    </source>
</reference>
<comment type="caution">
    <text evidence="1">The sequence shown here is derived from an EMBL/GenBank/DDBJ whole genome shotgun (WGS) entry which is preliminary data.</text>
</comment>
<proteinExistence type="predicted"/>
<reference evidence="1 2" key="2">
    <citation type="journal article" date="2022" name="Mol. Ecol. Resour.">
        <title>The genomes of chicory, endive, great burdock and yacon provide insights into Asteraceae paleo-polyploidization history and plant inulin production.</title>
        <authorList>
            <person name="Fan W."/>
            <person name="Wang S."/>
            <person name="Wang H."/>
            <person name="Wang A."/>
            <person name="Jiang F."/>
            <person name="Liu H."/>
            <person name="Zhao H."/>
            <person name="Xu D."/>
            <person name="Zhang Y."/>
        </authorList>
    </citation>
    <scope>NUCLEOTIDE SEQUENCE [LARGE SCALE GENOMIC DNA]</scope>
    <source>
        <strain evidence="2">cv. Niubang</strain>
    </source>
</reference>